<reference evidence="1" key="1">
    <citation type="submission" date="2014-11" db="EMBL/GenBank/DDBJ databases">
        <authorList>
            <person name="Amaro Gonzalez C."/>
        </authorList>
    </citation>
    <scope>NUCLEOTIDE SEQUENCE</scope>
</reference>
<protein>
    <submittedName>
        <fullName evidence="1">Uncharacterized protein</fullName>
    </submittedName>
</protein>
<dbReference type="EMBL" id="GBXM01006481">
    <property type="protein sequence ID" value="JAI02097.1"/>
    <property type="molecule type" value="Transcribed_RNA"/>
</dbReference>
<sequence>MTGSASAHGLHRYSCRALNVTVNRMDRVVLYNIYIPSLLGWALSGDIQSVSLLT</sequence>
<accession>A0A0E9XI19</accession>
<dbReference type="AlphaFoldDB" id="A0A0E9XI19"/>
<name>A0A0E9XI19_ANGAN</name>
<proteinExistence type="predicted"/>
<organism evidence="1">
    <name type="scientific">Anguilla anguilla</name>
    <name type="common">European freshwater eel</name>
    <name type="synonym">Muraena anguilla</name>
    <dbReference type="NCBI Taxonomy" id="7936"/>
    <lineage>
        <taxon>Eukaryota</taxon>
        <taxon>Metazoa</taxon>
        <taxon>Chordata</taxon>
        <taxon>Craniata</taxon>
        <taxon>Vertebrata</taxon>
        <taxon>Euteleostomi</taxon>
        <taxon>Actinopterygii</taxon>
        <taxon>Neopterygii</taxon>
        <taxon>Teleostei</taxon>
        <taxon>Anguilliformes</taxon>
        <taxon>Anguillidae</taxon>
        <taxon>Anguilla</taxon>
    </lineage>
</organism>
<reference evidence="1" key="2">
    <citation type="journal article" date="2015" name="Fish Shellfish Immunol.">
        <title>Early steps in the European eel (Anguilla anguilla)-Vibrio vulnificus interaction in the gills: Role of the RtxA13 toxin.</title>
        <authorList>
            <person name="Callol A."/>
            <person name="Pajuelo D."/>
            <person name="Ebbesson L."/>
            <person name="Teles M."/>
            <person name="MacKenzie S."/>
            <person name="Amaro C."/>
        </authorList>
    </citation>
    <scope>NUCLEOTIDE SEQUENCE</scope>
</reference>
<evidence type="ECO:0000313" key="1">
    <source>
        <dbReference type="EMBL" id="JAI02097.1"/>
    </source>
</evidence>